<dbReference type="InterPro" id="IPR005046">
    <property type="entry name" value="DUF285"/>
</dbReference>
<evidence type="ECO:0008006" key="3">
    <source>
        <dbReference type="Google" id="ProtNLM"/>
    </source>
</evidence>
<dbReference type="InterPro" id="IPR011889">
    <property type="entry name" value="Liste_lipo_26"/>
</dbReference>
<sequence length="68" mass="7541">MFHYSDFDQDIGAWETSSVRSMSSMFDGASAFNQDIGGWDTSAVTDMSFMFFLLTPSTRISAAGTRRP</sequence>
<dbReference type="EMBL" id="JBBJCI010000363">
    <property type="protein sequence ID" value="KAK7233213.1"/>
    <property type="molecule type" value="Genomic_DNA"/>
</dbReference>
<evidence type="ECO:0000313" key="2">
    <source>
        <dbReference type="Proteomes" id="UP001363151"/>
    </source>
</evidence>
<accession>A0ABR1FLV0</accession>
<dbReference type="Pfam" id="PF03382">
    <property type="entry name" value="DUF285"/>
    <property type="match status" value="1"/>
</dbReference>
<organism evidence="1 2">
    <name type="scientific">Aureococcus anophagefferens</name>
    <name type="common">Harmful bloom alga</name>
    <dbReference type="NCBI Taxonomy" id="44056"/>
    <lineage>
        <taxon>Eukaryota</taxon>
        <taxon>Sar</taxon>
        <taxon>Stramenopiles</taxon>
        <taxon>Ochrophyta</taxon>
        <taxon>Pelagophyceae</taxon>
        <taxon>Pelagomonadales</taxon>
        <taxon>Pelagomonadaceae</taxon>
        <taxon>Aureococcus</taxon>
    </lineage>
</organism>
<dbReference type="Proteomes" id="UP001363151">
    <property type="component" value="Unassembled WGS sequence"/>
</dbReference>
<comment type="caution">
    <text evidence="1">The sequence shown here is derived from an EMBL/GenBank/DDBJ whole genome shotgun (WGS) entry which is preliminary data.</text>
</comment>
<proteinExistence type="predicted"/>
<gene>
    <name evidence="1" type="ORF">SO694_00038116</name>
</gene>
<dbReference type="NCBIfam" id="TIGR02167">
    <property type="entry name" value="Liste_lipo_26"/>
    <property type="match status" value="1"/>
</dbReference>
<keyword evidence="2" id="KW-1185">Reference proteome</keyword>
<protein>
    <recommendedName>
        <fullName evidence="3">BspA family leucine-rich repeat surface protein</fullName>
    </recommendedName>
</protein>
<reference evidence="1 2" key="1">
    <citation type="submission" date="2024-03" db="EMBL/GenBank/DDBJ databases">
        <title>Aureococcus anophagefferens CCMP1851 and Kratosvirus quantuckense: Draft genome of a second virus-susceptible host strain in the model system.</title>
        <authorList>
            <person name="Chase E."/>
            <person name="Truchon A.R."/>
            <person name="Schepens W."/>
            <person name="Wilhelm S.W."/>
        </authorList>
    </citation>
    <scope>NUCLEOTIDE SEQUENCE [LARGE SCALE GENOMIC DNA]</scope>
    <source>
        <strain evidence="1 2">CCMP1851</strain>
    </source>
</reference>
<name>A0ABR1FLV0_AURAN</name>
<evidence type="ECO:0000313" key="1">
    <source>
        <dbReference type="EMBL" id="KAK7233213.1"/>
    </source>
</evidence>